<dbReference type="STRING" id="153721.MYP_4996"/>
<dbReference type="Gene3D" id="1.10.1740.10">
    <property type="match status" value="1"/>
</dbReference>
<dbReference type="RefSeq" id="WP_028982531.1">
    <property type="nucleotide sequence ID" value="NZ_BBLT01000016.1"/>
</dbReference>
<comment type="caution">
    <text evidence="7">The sequence shown here is derived from an EMBL/GenBank/DDBJ whole genome shotgun (WGS) entry which is preliminary data.</text>
</comment>
<dbReference type="GO" id="GO:0006352">
    <property type="term" value="P:DNA-templated transcription initiation"/>
    <property type="evidence" value="ECO:0007669"/>
    <property type="project" value="InterPro"/>
</dbReference>
<dbReference type="InterPro" id="IPR013249">
    <property type="entry name" value="RNA_pol_sigma70_r4_t2"/>
</dbReference>
<organism evidence="7 8">
    <name type="scientific">Sporocytophaga myxococcoides</name>
    <dbReference type="NCBI Taxonomy" id="153721"/>
    <lineage>
        <taxon>Bacteria</taxon>
        <taxon>Pseudomonadati</taxon>
        <taxon>Bacteroidota</taxon>
        <taxon>Cytophagia</taxon>
        <taxon>Cytophagales</taxon>
        <taxon>Cytophagaceae</taxon>
        <taxon>Sporocytophaga</taxon>
    </lineage>
</organism>
<dbReference type="PANTHER" id="PTHR43133:SF25">
    <property type="entry name" value="RNA POLYMERASE SIGMA FACTOR RFAY-RELATED"/>
    <property type="match status" value="1"/>
</dbReference>
<evidence type="ECO:0000313" key="7">
    <source>
        <dbReference type="EMBL" id="GAL87765.1"/>
    </source>
</evidence>
<dbReference type="InterPro" id="IPR014284">
    <property type="entry name" value="RNA_pol_sigma-70_dom"/>
</dbReference>
<dbReference type="OrthoDB" id="9803470at2"/>
<keyword evidence="4" id="KW-0804">Transcription</keyword>
<dbReference type="InterPro" id="IPR013325">
    <property type="entry name" value="RNA_pol_sigma_r2"/>
</dbReference>
<dbReference type="SUPFAM" id="SSF88946">
    <property type="entry name" value="Sigma2 domain of RNA polymerase sigma factors"/>
    <property type="match status" value="1"/>
</dbReference>
<dbReference type="InterPro" id="IPR013324">
    <property type="entry name" value="RNA_pol_sigma_r3/r4-like"/>
</dbReference>
<dbReference type="PANTHER" id="PTHR43133">
    <property type="entry name" value="RNA POLYMERASE ECF-TYPE SIGMA FACTO"/>
    <property type="match status" value="1"/>
</dbReference>
<dbReference type="GO" id="GO:0016987">
    <property type="term" value="F:sigma factor activity"/>
    <property type="evidence" value="ECO:0007669"/>
    <property type="project" value="UniProtKB-KW"/>
</dbReference>
<comment type="similarity">
    <text evidence="1">Belongs to the sigma-70 factor family. ECF subfamily.</text>
</comment>
<name>A0A098LLD7_9BACT</name>
<dbReference type="InterPro" id="IPR036388">
    <property type="entry name" value="WH-like_DNA-bd_sf"/>
</dbReference>
<keyword evidence="2" id="KW-0805">Transcription regulation</keyword>
<dbReference type="EMBL" id="BBLT01000016">
    <property type="protein sequence ID" value="GAL87765.1"/>
    <property type="molecule type" value="Genomic_DNA"/>
</dbReference>
<keyword evidence="3" id="KW-0731">Sigma factor</keyword>
<dbReference type="InterPro" id="IPR039425">
    <property type="entry name" value="RNA_pol_sigma-70-like"/>
</dbReference>
<gene>
    <name evidence="7" type="ORF">MYP_4996</name>
</gene>
<dbReference type="NCBIfam" id="TIGR02937">
    <property type="entry name" value="sigma70-ECF"/>
    <property type="match status" value="1"/>
</dbReference>
<dbReference type="Pfam" id="PF08281">
    <property type="entry name" value="Sigma70_r4_2"/>
    <property type="match status" value="1"/>
</dbReference>
<proteinExistence type="inferred from homology"/>
<dbReference type="Proteomes" id="UP000030185">
    <property type="component" value="Unassembled WGS sequence"/>
</dbReference>
<dbReference type="Pfam" id="PF04542">
    <property type="entry name" value="Sigma70_r2"/>
    <property type="match status" value="1"/>
</dbReference>
<sequence>MTAVEFNELVYTASKSLKIPALKFTHNHNDANDLIQDTILKALRNRTKFKSGTNIKAWLYIIMKNTFISNYHKIDKRNTLVDPIDEGYNFNVSSTISFNQGASNIASKEIYKAINKLDKTFRIPFMMHYEGFKYNEIADHLNIPMGTVKNRIHVARKNLMESLKEYQY</sequence>
<dbReference type="Gene3D" id="1.10.10.10">
    <property type="entry name" value="Winged helix-like DNA-binding domain superfamily/Winged helix DNA-binding domain"/>
    <property type="match status" value="1"/>
</dbReference>
<dbReference type="AlphaFoldDB" id="A0A098LLD7"/>
<evidence type="ECO:0000259" key="6">
    <source>
        <dbReference type="Pfam" id="PF08281"/>
    </source>
</evidence>
<reference evidence="7 8" key="1">
    <citation type="submission" date="2014-09" db="EMBL/GenBank/DDBJ databases">
        <title>Sporocytophaga myxococcoides PG-01 genome sequencing.</title>
        <authorList>
            <person name="Liu L."/>
            <person name="Gao P.J."/>
            <person name="Chen G.J."/>
            <person name="Wang L.S."/>
        </authorList>
    </citation>
    <scope>NUCLEOTIDE SEQUENCE [LARGE SCALE GENOMIC DNA]</scope>
    <source>
        <strain evidence="7 8">PG-01</strain>
    </source>
</reference>
<evidence type="ECO:0000256" key="1">
    <source>
        <dbReference type="ARBA" id="ARBA00010641"/>
    </source>
</evidence>
<protein>
    <submittedName>
        <fullName evidence="7">RNA polymerase sigma factor</fullName>
    </submittedName>
</protein>
<keyword evidence="8" id="KW-1185">Reference proteome</keyword>
<feature type="domain" description="RNA polymerase sigma factor 70 region 4 type 2" evidence="6">
    <location>
        <begin position="108"/>
        <end position="159"/>
    </location>
</feature>
<evidence type="ECO:0000256" key="4">
    <source>
        <dbReference type="ARBA" id="ARBA00023163"/>
    </source>
</evidence>
<evidence type="ECO:0000313" key="8">
    <source>
        <dbReference type="Proteomes" id="UP000030185"/>
    </source>
</evidence>
<dbReference type="InterPro" id="IPR007627">
    <property type="entry name" value="RNA_pol_sigma70_r2"/>
</dbReference>
<dbReference type="SUPFAM" id="SSF88659">
    <property type="entry name" value="Sigma3 and sigma4 domains of RNA polymerase sigma factors"/>
    <property type="match status" value="1"/>
</dbReference>
<dbReference type="CDD" id="cd06171">
    <property type="entry name" value="Sigma70_r4"/>
    <property type="match status" value="1"/>
</dbReference>
<accession>A0A098LLD7</accession>
<dbReference type="eggNOG" id="COG1595">
    <property type="taxonomic scope" value="Bacteria"/>
</dbReference>
<evidence type="ECO:0000256" key="2">
    <source>
        <dbReference type="ARBA" id="ARBA00023015"/>
    </source>
</evidence>
<evidence type="ECO:0000256" key="3">
    <source>
        <dbReference type="ARBA" id="ARBA00023082"/>
    </source>
</evidence>
<evidence type="ECO:0000259" key="5">
    <source>
        <dbReference type="Pfam" id="PF04542"/>
    </source>
</evidence>
<dbReference type="GO" id="GO:0003677">
    <property type="term" value="F:DNA binding"/>
    <property type="evidence" value="ECO:0007669"/>
    <property type="project" value="InterPro"/>
</dbReference>
<feature type="domain" description="RNA polymerase sigma-70 region 2" evidence="5">
    <location>
        <begin position="21"/>
        <end position="73"/>
    </location>
</feature>